<accession>A0A8G1ZD20</accession>
<dbReference type="InterPro" id="IPR014710">
    <property type="entry name" value="RmlC-like_jellyroll"/>
</dbReference>
<dbReference type="Pfam" id="PF14667">
    <property type="entry name" value="Polysacc_synt_C"/>
    <property type="match status" value="1"/>
</dbReference>
<dbReference type="SUPFAM" id="SSF51182">
    <property type="entry name" value="RmlC-like cupins"/>
    <property type="match status" value="1"/>
</dbReference>
<organism evidence="3 4">
    <name type="scientific">Sphingobium cupriresistens</name>
    <dbReference type="NCBI Taxonomy" id="1132417"/>
    <lineage>
        <taxon>Bacteria</taxon>
        <taxon>Pseudomonadati</taxon>
        <taxon>Pseudomonadota</taxon>
        <taxon>Alphaproteobacteria</taxon>
        <taxon>Sphingomonadales</taxon>
        <taxon>Sphingomonadaceae</taxon>
        <taxon>Sphingobium</taxon>
    </lineage>
</organism>
<dbReference type="InterPro" id="IPR011051">
    <property type="entry name" value="RmlC_Cupin_sf"/>
</dbReference>
<name>A0A8G1ZD20_9SPHN</name>
<evidence type="ECO:0000313" key="4">
    <source>
        <dbReference type="Proteomes" id="UP000291572"/>
    </source>
</evidence>
<evidence type="ECO:0000259" key="2">
    <source>
        <dbReference type="Pfam" id="PF14667"/>
    </source>
</evidence>
<dbReference type="RefSeq" id="WP_129927579.1">
    <property type="nucleotide sequence ID" value="NZ_SEOO01000054.1"/>
</dbReference>
<dbReference type="CDD" id="cd07007">
    <property type="entry name" value="cupin_CapF-like_C"/>
    <property type="match status" value="1"/>
</dbReference>
<proteinExistence type="predicted"/>
<comment type="caution">
    <text evidence="3">The sequence shown here is derived from an EMBL/GenBank/DDBJ whole genome shotgun (WGS) entry which is preliminary data.</text>
</comment>
<dbReference type="InterPro" id="IPR001509">
    <property type="entry name" value="Epimerase_deHydtase"/>
</dbReference>
<dbReference type="Proteomes" id="UP000291572">
    <property type="component" value="Unassembled WGS sequence"/>
</dbReference>
<evidence type="ECO:0000313" key="3">
    <source>
        <dbReference type="EMBL" id="RYM06816.1"/>
    </source>
</evidence>
<feature type="domain" description="Capsular polysaccharide assembling protein CapF C-terminal" evidence="2">
    <location>
        <begin position="257"/>
        <end position="367"/>
    </location>
</feature>
<dbReference type="OrthoDB" id="9795501at2"/>
<sequence length="373" mass="39866">MKIVITGAGGLVGWHSAVRVHAANCAARFKGANAPYELVLLDHAAFEDDAKLDAALAGAGGVLHFAGVNRAPDPVVAAGNPAIARRLAEACARTGSRPHVVYANSTHATSDTTYGRSKRIAGEILAGIGGRYSDLVLPHIFGEGARPRYNNVTATFIEAVIAGQTPEINLAGRVSLLHAGEAAQVALEAMAQGRTGTIRPAARDITVTELFELLQGFHRDYGRNVYPDLGDPFTMTLFNTYRAALYPGGFPRPLKLNTDARGTLFEAVKGGGGGQTFVSTTKPGVTRGDHFHLNKVERFLVVQGEAMIRIRKVLSEEVWEFPVSGSAPAPVDMPTLHTHSIENVGQGELLTLFWTHDLFDPANPDTFADKVLK</sequence>
<dbReference type="Gene3D" id="3.40.50.720">
    <property type="entry name" value="NAD(P)-binding Rossmann-like Domain"/>
    <property type="match status" value="1"/>
</dbReference>
<gene>
    <name evidence="3" type="ORF">EWH12_19760</name>
</gene>
<reference evidence="3 4" key="1">
    <citation type="submission" date="2019-02" db="EMBL/GenBank/DDBJ databases">
        <authorList>
            <person name="Feng G."/>
        </authorList>
    </citation>
    <scope>NUCLEOTIDE SEQUENCE [LARGE SCALE GENOMIC DNA]</scope>
    <source>
        <strain evidence="3 4">CCTCC AB 2011146</strain>
    </source>
</reference>
<dbReference type="EMBL" id="SEOO01000054">
    <property type="protein sequence ID" value="RYM06816.1"/>
    <property type="molecule type" value="Genomic_DNA"/>
</dbReference>
<dbReference type="AlphaFoldDB" id="A0A8G1ZD20"/>
<feature type="domain" description="NAD-dependent epimerase/dehydratase" evidence="1">
    <location>
        <begin position="3"/>
        <end position="195"/>
    </location>
</feature>
<evidence type="ECO:0000259" key="1">
    <source>
        <dbReference type="Pfam" id="PF01370"/>
    </source>
</evidence>
<dbReference type="Gene3D" id="2.60.120.10">
    <property type="entry name" value="Jelly Rolls"/>
    <property type="match status" value="1"/>
</dbReference>
<protein>
    <submittedName>
        <fullName evidence="3">Capsule biosynthesis protein CapF</fullName>
    </submittedName>
</protein>
<dbReference type="Pfam" id="PF01370">
    <property type="entry name" value="Epimerase"/>
    <property type="match status" value="1"/>
</dbReference>
<dbReference type="InterPro" id="IPR029303">
    <property type="entry name" value="CapF_C"/>
</dbReference>
<dbReference type="SUPFAM" id="SSF51735">
    <property type="entry name" value="NAD(P)-binding Rossmann-fold domains"/>
    <property type="match status" value="1"/>
</dbReference>
<dbReference type="InterPro" id="IPR036291">
    <property type="entry name" value="NAD(P)-bd_dom_sf"/>
</dbReference>